<dbReference type="InterPro" id="IPR006119">
    <property type="entry name" value="Resolv_N"/>
</dbReference>
<dbReference type="CDD" id="cd03768">
    <property type="entry name" value="SR_ResInv"/>
    <property type="match status" value="1"/>
</dbReference>
<gene>
    <name evidence="9" type="ORF">DWZ78_16475</name>
</gene>
<sequence length="183" mass="21121">MKIGYARVSTNEQNLDRQYDQLIAHGCERIFMEKITGSKKERPELERMIDILRNGDTVLITELTRLSRSVKDLFEIVEIIRSKHADIKSLKEPWLDTTTPQGKLLFTIFAGISQFDRDIIRQRTLEGLSSARARGRKGGRPKAPSQKMELALKMYDSKDYSISEIEHASGISKSTLYRYLKKR</sequence>
<evidence type="ECO:0000256" key="5">
    <source>
        <dbReference type="ARBA" id="ARBA00023172"/>
    </source>
</evidence>
<evidence type="ECO:0000259" key="8">
    <source>
        <dbReference type="PROSITE" id="PS51736"/>
    </source>
</evidence>
<proteinExistence type="inferred from homology"/>
<dbReference type="Pfam" id="PF00239">
    <property type="entry name" value="Resolvase"/>
    <property type="match status" value="1"/>
</dbReference>
<dbReference type="Pfam" id="PF02796">
    <property type="entry name" value="HTH_7"/>
    <property type="match status" value="1"/>
</dbReference>
<dbReference type="Proteomes" id="UP000284604">
    <property type="component" value="Unassembled WGS sequence"/>
</dbReference>
<evidence type="ECO:0000313" key="10">
    <source>
        <dbReference type="Proteomes" id="UP000284604"/>
    </source>
</evidence>
<dbReference type="InterPro" id="IPR036162">
    <property type="entry name" value="Resolvase-like_N_sf"/>
</dbReference>
<keyword evidence="2" id="KW-0229">DNA integration</keyword>
<dbReference type="SUPFAM" id="SSF53041">
    <property type="entry name" value="Resolvase-like"/>
    <property type="match status" value="1"/>
</dbReference>
<dbReference type="EMBL" id="QRPN01000033">
    <property type="protein sequence ID" value="RHM15477.1"/>
    <property type="molecule type" value="Genomic_DNA"/>
</dbReference>
<comment type="caution">
    <text evidence="9">The sequence shown here is derived from an EMBL/GenBank/DDBJ whole genome shotgun (WGS) entry which is preliminary data.</text>
</comment>
<keyword evidence="5" id="KW-0233">DNA recombination</keyword>
<name>A0A415PSA9_BACSE</name>
<evidence type="ECO:0000256" key="1">
    <source>
        <dbReference type="ARBA" id="ARBA00009913"/>
    </source>
</evidence>
<keyword evidence="4" id="KW-0238">DNA-binding</keyword>
<dbReference type="PROSITE" id="PS00397">
    <property type="entry name" value="RECOMBINASES_1"/>
    <property type="match status" value="1"/>
</dbReference>
<dbReference type="Gene3D" id="3.40.50.1390">
    <property type="entry name" value="Resolvase, N-terminal catalytic domain"/>
    <property type="match status" value="1"/>
</dbReference>
<comment type="similarity">
    <text evidence="1">Belongs to the site-specific recombinase resolvase family.</text>
</comment>
<organism evidence="9 10">
    <name type="scientific">Bacteroides stercoris</name>
    <dbReference type="NCBI Taxonomy" id="46506"/>
    <lineage>
        <taxon>Bacteria</taxon>
        <taxon>Pseudomonadati</taxon>
        <taxon>Bacteroidota</taxon>
        <taxon>Bacteroidia</taxon>
        <taxon>Bacteroidales</taxon>
        <taxon>Bacteroidaceae</taxon>
        <taxon>Bacteroides</taxon>
    </lineage>
</organism>
<feature type="domain" description="Resolvase/invertase-type recombinase catalytic" evidence="8">
    <location>
        <begin position="1"/>
        <end position="135"/>
    </location>
</feature>
<dbReference type="Gene3D" id="1.10.10.60">
    <property type="entry name" value="Homeodomain-like"/>
    <property type="match status" value="1"/>
</dbReference>
<evidence type="ECO:0000256" key="6">
    <source>
        <dbReference type="PIRSR" id="PIRSR606118-50"/>
    </source>
</evidence>
<dbReference type="SMART" id="SM00857">
    <property type="entry name" value="Resolvase"/>
    <property type="match status" value="1"/>
</dbReference>
<dbReference type="GO" id="GO:0003677">
    <property type="term" value="F:DNA binding"/>
    <property type="evidence" value="ECO:0007669"/>
    <property type="project" value="UniProtKB-KW"/>
</dbReference>
<evidence type="ECO:0000313" key="9">
    <source>
        <dbReference type="EMBL" id="RHM15477.1"/>
    </source>
</evidence>
<evidence type="ECO:0000256" key="2">
    <source>
        <dbReference type="ARBA" id="ARBA00022908"/>
    </source>
</evidence>
<evidence type="ECO:0000256" key="4">
    <source>
        <dbReference type="ARBA" id="ARBA00023125"/>
    </source>
</evidence>
<feature type="active site" description="O-(5'-phospho-DNA)-serine intermediate" evidence="6 7">
    <location>
        <position position="9"/>
    </location>
</feature>
<reference evidence="9 10" key="1">
    <citation type="submission" date="2018-08" db="EMBL/GenBank/DDBJ databases">
        <title>A genome reference for cultivated species of the human gut microbiota.</title>
        <authorList>
            <person name="Zou Y."/>
            <person name="Xue W."/>
            <person name="Luo G."/>
        </authorList>
    </citation>
    <scope>NUCLEOTIDE SEQUENCE [LARGE SCALE GENOMIC DNA]</scope>
    <source>
        <strain evidence="9 10">AF35-20</strain>
    </source>
</reference>
<dbReference type="InterPro" id="IPR006118">
    <property type="entry name" value="Recombinase_CS"/>
</dbReference>
<dbReference type="AlphaFoldDB" id="A0A415PSA9"/>
<dbReference type="InterPro" id="IPR006120">
    <property type="entry name" value="Resolvase_HTH_dom"/>
</dbReference>
<dbReference type="GO" id="GO:0000150">
    <property type="term" value="F:DNA strand exchange activity"/>
    <property type="evidence" value="ECO:0007669"/>
    <property type="project" value="UniProtKB-KW"/>
</dbReference>
<dbReference type="PROSITE" id="PS51736">
    <property type="entry name" value="RECOMBINASES_3"/>
    <property type="match status" value="1"/>
</dbReference>
<evidence type="ECO:0000256" key="3">
    <source>
        <dbReference type="ARBA" id="ARBA00023100"/>
    </source>
</evidence>
<dbReference type="PANTHER" id="PTHR30461:SF2">
    <property type="entry name" value="SERINE RECOMBINASE PINE-RELATED"/>
    <property type="match status" value="1"/>
</dbReference>
<dbReference type="PANTHER" id="PTHR30461">
    <property type="entry name" value="DNA-INVERTASE FROM LAMBDOID PROPHAGE"/>
    <property type="match status" value="1"/>
</dbReference>
<accession>A0A415PSA9</accession>
<dbReference type="PROSITE" id="PS00398">
    <property type="entry name" value="RECOMBINASES_2"/>
    <property type="match status" value="1"/>
</dbReference>
<dbReference type="GO" id="GO:0015074">
    <property type="term" value="P:DNA integration"/>
    <property type="evidence" value="ECO:0007669"/>
    <property type="project" value="UniProtKB-KW"/>
</dbReference>
<keyword evidence="3" id="KW-0230">DNA invertase</keyword>
<dbReference type="FunFam" id="3.40.50.1390:FF:000001">
    <property type="entry name" value="DNA recombinase"/>
    <property type="match status" value="1"/>
</dbReference>
<evidence type="ECO:0000256" key="7">
    <source>
        <dbReference type="PROSITE-ProRule" id="PRU10137"/>
    </source>
</evidence>
<protein>
    <submittedName>
        <fullName evidence="9">Recombinase family protein</fullName>
    </submittedName>
</protein>
<dbReference type="InterPro" id="IPR050639">
    <property type="entry name" value="SSR_resolvase"/>
</dbReference>